<dbReference type="AlphaFoldDB" id="A0A8H5GML7"/>
<protein>
    <submittedName>
        <fullName evidence="2">Uncharacterized protein</fullName>
    </submittedName>
</protein>
<gene>
    <name evidence="2" type="ORF">D9757_010351</name>
</gene>
<evidence type="ECO:0000256" key="1">
    <source>
        <dbReference type="SAM" id="SignalP"/>
    </source>
</evidence>
<dbReference type="EMBL" id="JAACJN010000140">
    <property type="protein sequence ID" value="KAF5367819.1"/>
    <property type="molecule type" value="Genomic_DNA"/>
</dbReference>
<organism evidence="2 3">
    <name type="scientific">Collybiopsis confluens</name>
    <dbReference type="NCBI Taxonomy" id="2823264"/>
    <lineage>
        <taxon>Eukaryota</taxon>
        <taxon>Fungi</taxon>
        <taxon>Dikarya</taxon>
        <taxon>Basidiomycota</taxon>
        <taxon>Agaricomycotina</taxon>
        <taxon>Agaricomycetes</taxon>
        <taxon>Agaricomycetidae</taxon>
        <taxon>Agaricales</taxon>
        <taxon>Marasmiineae</taxon>
        <taxon>Omphalotaceae</taxon>
        <taxon>Collybiopsis</taxon>
    </lineage>
</organism>
<keyword evidence="3" id="KW-1185">Reference proteome</keyword>
<comment type="caution">
    <text evidence="2">The sequence shown here is derived from an EMBL/GenBank/DDBJ whole genome shotgun (WGS) entry which is preliminary data.</text>
</comment>
<evidence type="ECO:0000313" key="2">
    <source>
        <dbReference type="EMBL" id="KAF5367819.1"/>
    </source>
</evidence>
<reference evidence="2 3" key="1">
    <citation type="journal article" date="2020" name="ISME J.">
        <title>Uncovering the hidden diversity of litter-decomposition mechanisms in mushroom-forming fungi.</title>
        <authorList>
            <person name="Floudas D."/>
            <person name="Bentzer J."/>
            <person name="Ahren D."/>
            <person name="Johansson T."/>
            <person name="Persson P."/>
            <person name="Tunlid A."/>
        </authorList>
    </citation>
    <scope>NUCLEOTIDE SEQUENCE [LARGE SCALE GENOMIC DNA]</scope>
    <source>
        <strain evidence="2 3">CBS 406.79</strain>
    </source>
</reference>
<sequence>MQLSLSTIVFAVATLPFAFAAQYELNFHTAEECATPANTNYKVLTAVGSSVPGTSECLVLTDATSAILSGASNCGFTVFLDTQCSDFWGEPVTPSVCNTWTGLSSGLNSIQVTCS</sequence>
<feature type="signal peptide" evidence="1">
    <location>
        <begin position="1"/>
        <end position="20"/>
    </location>
</feature>
<accession>A0A8H5GML7</accession>
<proteinExistence type="predicted"/>
<keyword evidence="1" id="KW-0732">Signal</keyword>
<evidence type="ECO:0000313" key="3">
    <source>
        <dbReference type="Proteomes" id="UP000518752"/>
    </source>
</evidence>
<dbReference type="Proteomes" id="UP000518752">
    <property type="component" value="Unassembled WGS sequence"/>
</dbReference>
<feature type="chain" id="PRO_5034038436" evidence="1">
    <location>
        <begin position="21"/>
        <end position="115"/>
    </location>
</feature>
<name>A0A8H5GML7_9AGAR</name>